<organism evidence="1 2">
    <name type="scientific">Pan troglodytes</name>
    <name type="common">Chimpanzee</name>
    <dbReference type="NCBI Taxonomy" id="9598"/>
    <lineage>
        <taxon>Eukaryota</taxon>
        <taxon>Metazoa</taxon>
        <taxon>Chordata</taxon>
        <taxon>Craniata</taxon>
        <taxon>Vertebrata</taxon>
        <taxon>Euteleostomi</taxon>
        <taxon>Mammalia</taxon>
        <taxon>Eutheria</taxon>
        <taxon>Euarchontoglires</taxon>
        <taxon>Primates</taxon>
        <taxon>Haplorrhini</taxon>
        <taxon>Catarrhini</taxon>
        <taxon>Hominidae</taxon>
        <taxon>Pan</taxon>
    </lineage>
</organism>
<protein>
    <submittedName>
        <fullName evidence="1">FTO isoform 6</fullName>
    </submittedName>
</protein>
<sequence length="129" mass="14909">EQRNEILTAILASLTARQNLRREWHARAERSGGASHELPEHYLLIRSQNVGHTGKRMTLRCLCRLTSQTSFQNSEVSFWKQNPRRSTNLRRRRKRDRLFSSNVVMGLSKGSGDFSWPLDCSTQVPIQNS</sequence>
<dbReference type="Proteomes" id="UP000236370">
    <property type="component" value="Unassembled WGS sequence"/>
</dbReference>
<comment type="caution">
    <text evidence="1">The sequence shown here is derived from an EMBL/GenBank/DDBJ whole genome shotgun (WGS) entry which is preliminary data.</text>
</comment>
<evidence type="ECO:0000313" key="2">
    <source>
        <dbReference type="Proteomes" id="UP000236370"/>
    </source>
</evidence>
<gene>
    <name evidence="1" type="ORF">CK820_G0016690</name>
</gene>
<proteinExistence type="predicted"/>
<feature type="non-terminal residue" evidence="1">
    <location>
        <position position="1"/>
    </location>
</feature>
<reference evidence="1 2" key="1">
    <citation type="submission" date="2017-12" db="EMBL/GenBank/DDBJ databases">
        <title>High-resolution comparative analysis of great ape genomes.</title>
        <authorList>
            <person name="Pollen A."/>
            <person name="Hastie A."/>
            <person name="Hormozdiari F."/>
            <person name="Dougherty M."/>
            <person name="Liu R."/>
            <person name="Chaisson M."/>
            <person name="Hoppe E."/>
            <person name="Hill C."/>
            <person name="Pang A."/>
            <person name="Hillier L."/>
            <person name="Baker C."/>
            <person name="Armstrong J."/>
            <person name="Shendure J."/>
            <person name="Paten B."/>
            <person name="Wilson R."/>
            <person name="Chao H."/>
            <person name="Schneider V."/>
            <person name="Ventura M."/>
            <person name="Kronenberg Z."/>
            <person name="Murali S."/>
            <person name="Gordon D."/>
            <person name="Cantsilieris S."/>
            <person name="Munson K."/>
            <person name="Nelson B."/>
            <person name="Raja A."/>
            <person name="Underwood J."/>
            <person name="Diekhans M."/>
            <person name="Fiddes I."/>
            <person name="Haussler D."/>
            <person name="Eichler E."/>
        </authorList>
    </citation>
    <scope>NUCLEOTIDE SEQUENCE [LARGE SCALE GENOMIC DNA]</scope>
    <source>
        <strain evidence="1">Yerkes chimp pedigree #C0471</strain>
    </source>
</reference>
<evidence type="ECO:0000313" key="1">
    <source>
        <dbReference type="EMBL" id="PNI63970.1"/>
    </source>
</evidence>
<dbReference type="EMBL" id="NBAG03000242">
    <property type="protein sequence ID" value="PNI63970.1"/>
    <property type="molecule type" value="Genomic_DNA"/>
</dbReference>
<accession>A0A2J8MWR2</accession>
<name>A0A2J8MWR2_PANTR</name>
<dbReference type="AlphaFoldDB" id="A0A2J8MWR2"/>